<sequence length="166" mass="16779">MPQQHQQQMGGGGFAPAGQQFQTADGQTRQFGGAGHGPAPMFEQQQHARYNHAGLGAGAGMAAAPNTGNVSGHTGTLHRGAGAMGTSERNGLPNPMNVQAAPEGGVSVDGRAGLPLGRPTVGDKMVGKMEQGMGKMVGDWKMQNQGELRATGGKAAAAGQARAPIQ</sequence>
<reference evidence="2 3" key="1">
    <citation type="journal article" date="2016" name="Mol. Biol. Evol.">
        <title>Comparative Genomics of Early-Diverging Mushroom-Forming Fungi Provides Insights into the Origins of Lignocellulose Decay Capabilities.</title>
        <authorList>
            <person name="Nagy L.G."/>
            <person name="Riley R."/>
            <person name="Tritt A."/>
            <person name="Adam C."/>
            <person name="Daum C."/>
            <person name="Floudas D."/>
            <person name="Sun H."/>
            <person name="Yadav J.S."/>
            <person name="Pangilinan J."/>
            <person name="Larsson K.H."/>
            <person name="Matsuura K."/>
            <person name="Barry K."/>
            <person name="Labutti K."/>
            <person name="Kuo R."/>
            <person name="Ohm R.A."/>
            <person name="Bhattacharya S.S."/>
            <person name="Shirouzu T."/>
            <person name="Yoshinaga Y."/>
            <person name="Martin F.M."/>
            <person name="Grigoriev I.V."/>
            <person name="Hibbett D.S."/>
        </authorList>
    </citation>
    <scope>NUCLEOTIDE SEQUENCE [LARGE SCALE GENOMIC DNA]</scope>
    <source>
        <strain evidence="2 3">HHB12029</strain>
    </source>
</reference>
<accession>A0A165ELC3</accession>
<evidence type="ECO:0000313" key="2">
    <source>
        <dbReference type="EMBL" id="KZV87207.1"/>
    </source>
</evidence>
<proteinExistence type="predicted"/>
<dbReference type="EMBL" id="KV426132">
    <property type="protein sequence ID" value="KZV87207.1"/>
    <property type="molecule type" value="Genomic_DNA"/>
</dbReference>
<evidence type="ECO:0000313" key="3">
    <source>
        <dbReference type="Proteomes" id="UP000077266"/>
    </source>
</evidence>
<keyword evidence="3" id="KW-1185">Reference proteome</keyword>
<dbReference type="InParanoid" id="A0A165ELC3"/>
<protein>
    <submittedName>
        <fullName evidence="2">Uncharacterized protein</fullName>
    </submittedName>
</protein>
<dbReference type="Proteomes" id="UP000077266">
    <property type="component" value="Unassembled WGS sequence"/>
</dbReference>
<dbReference type="AlphaFoldDB" id="A0A165ELC3"/>
<evidence type="ECO:0000256" key="1">
    <source>
        <dbReference type="SAM" id="MobiDB-lite"/>
    </source>
</evidence>
<organism evidence="2 3">
    <name type="scientific">Exidia glandulosa HHB12029</name>
    <dbReference type="NCBI Taxonomy" id="1314781"/>
    <lineage>
        <taxon>Eukaryota</taxon>
        <taxon>Fungi</taxon>
        <taxon>Dikarya</taxon>
        <taxon>Basidiomycota</taxon>
        <taxon>Agaricomycotina</taxon>
        <taxon>Agaricomycetes</taxon>
        <taxon>Auriculariales</taxon>
        <taxon>Exidiaceae</taxon>
        <taxon>Exidia</taxon>
    </lineage>
</organism>
<feature type="region of interest" description="Disordered" evidence="1">
    <location>
        <begin position="63"/>
        <end position="96"/>
    </location>
</feature>
<name>A0A165ELC3_EXIGL</name>
<gene>
    <name evidence="2" type="ORF">EXIGLDRAFT_723962</name>
</gene>
<dbReference type="OrthoDB" id="3210574at2759"/>
<feature type="region of interest" description="Disordered" evidence="1">
    <location>
        <begin position="1"/>
        <end position="41"/>
    </location>
</feature>